<dbReference type="GO" id="GO:0004067">
    <property type="term" value="F:asparaginase activity"/>
    <property type="evidence" value="ECO:0007669"/>
    <property type="project" value="UniProtKB-UniRule"/>
</dbReference>
<dbReference type="SUPFAM" id="SSF53774">
    <property type="entry name" value="Glutaminase/Asparaginase"/>
    <property type="match status" value="1"/>
</dbReference>
<dbReference type="EMBL" id="BTGD01000005">
    <property type="protein sequence ID" value="GMM55642.1"/>
    <property type="molecule type" value="Genomic_DNA"/>
</dbReference>
<keyword evidence="1" id="KW-0732">Signal</keyword>
<dbReference type="InterPro" id="IPR006034">
    <property type="entry name" value="Asparaginase/glutaminase-like"/>
</dbReference>
<evidence type="ECO:0000313" key="2">
    <source>
        <dbReference type="EMBL" id="GMM55642.1"/>
    </source>
</evidence>
<dbReference type="AlphaFoldDB" id="A0AAV5RY22"/>
<accession>A0AAV5RY22</accession>
<feature type="signal peptide" evidence="1">
    <location>
        <begin position="1"/>
        <end position="20"/>
    </location>
</feature>
<gene>
    <name evidence="2" type="ORF">DAKH74_022580</name>
</gene>
<keyword evidence="3" id="KW-1185">Reference proteome</keyword>
<dbReference type="Proteomes" id="UP001377567">
    <property type="component" value="Unassembled WGS sequence"/>
</dbReference>
<feature type="chain" id="PRO_5043932790" evidence="1">
    <location>
        <begin position="21"/>
        <end position="332"/>
    </location>
</feature>
<organism evidence="2 3">
    <name type="scientific">Maudiozyma humilis</name>
    <name type="common">Sour dough yeast</name>
    <name type="synonym">Kazachstania humilis</name>
    <dbReference type="NCBI Taxonomy" id="51915"/>
    <lineage>
        <taxon>Eukaryota</taxon>
        <taxon>Fungi</taxon>
        <taxon>Dikarya</taxon>
        <taxon>Ascomycota</taxon>
        <taxon>Saccharomycotina</taxon>
        <taxon>Saccharomycetes</taxon>
        <taxon>Saccharomycetales</taxon>
        <taxon>Saccharomycetaceae</taxon>
        <taxon>Maudiozyma</taxon>
    </lineage>
</organism>
<evidence type="ECO:0000313" key="3">
    <source>
        <dbReference type="Proteomes" id="UP001377567"/>
    </source>
</evidence>
<sequence length="332" mass="34199">MALIKNLVSGLLLCSAAVNAAPSSLFKRAAESNVTVSNATLVSNSTSWASNTTTNLVDVFIACGDAPKGADLSCNVLYNTTGNLNITQLYKVADNLNKTLMTTETAGIVVQAAAPAFESLSFFLAVVVDTYKTIIITEDAALGAIIARDPRAEGRGPLVIDNTGVIYSGSLTPLSVPVGVIGDDNKACWFFEAQQTGLFDWNSTLRTTYTNFTNTMPATSPIVPVVYQEGVSTDLVSALSASGAVNGLVLISDLAAPAPTSNTTAPAPATAAPAFPVVCVNPEGGITFLSAANIPTFAIAGGYLTPLQAQLLLTIAISNGVTGATELRSLFP</sequence>
<proteinExistence type="predicted"/>
<dbReference type="PROSITE" id="PS51732">
    <property type="entry name" value="ASN_GLN_ASE_3"/>
    <property type="match status" value="1"/>
</dbReference>
<comment type="caution">
    <text evidence="2">The sequence shown here is derived from an EMBL/GenBank/DDBJ whole genome shotgun (WGS) entry which is preliminary data.</text>
</comment>
<name>A0AAV5RY22_MAUHU</name>
<evidence type="ECO:0000256" key="1">
    <source>
        <dbReference type="SAM" id="SignalP"/>
    </source>
</evidence>
<dbReference type="InterPro" id="IPR036152">
    <property type="entry name" value="Asp/glu_Ase-like_sf"/>
</dbReference>
<protein>
    <submittedName>
        <fullName evidence="2">Uncharacterized protein</fullName>
    </submittedName>
</protein>
<reference evidence="2 3" key="1">
    <citation type="journal article" date="2023" name="Elife">
        <title>Identification of key yeast species and microbe-microbe interactions impacting larval growth of Drosophila in the wild.</title>
        <authorList>
            <person name="Mure A."/>
            <person name="Sugiura Y."/>
            <person name="Maeda R."/>
            <person name="Honda K."/>
            <person name="Sakurai N."/>
            <person name="Takahashi Y."/>
            <person name="Watada M."/>
            <person name="Katoh T."/>
            <person name="Gotoh A."/>
            <person name="Gotoh Y."/>
            <person name="Taniguchi I."/>
            <person name="Nakamura K."/>
            <person name="Hayashi T."/>
            <person name="Katayama T."/>
            <person name="Uemura T."/>
            <person name="Hattori Y."/>
        </authorList>
    </citation>
    <scope>NUCLEOTIDE SEQUENCE [LARGE SCALE GENOMIC DNA]</scope>
    <source>
        <strain evidence="2 3">KH-74</strain>
    </source>
</reference>